<keyword evidence="4 5" id="KW-0975">Bacterial flagellum</keyword>
<protein>
    <recommendedName>
        <fullName evidence="5">Flagellar P-ring protein</fullName>
    </recommendedName>
    <alternativeName>
        <fullName evidence="5">Basal body P-ring protein</fullName>
    </alternativeName>
</protein>
<keyword evidence="6" id="KW-0966">Cell projection</keyword>
<dbReference type="PANTHER" id="PTHR30381:SF0">
    <property type="entry name" value="FLAGELLAR P-RING PROTEIN"/>
    <property type="match status" value="1"/>
</dbReference>
<comment type="subunit">
    <text evidence="5">The basal body constitutes a major portion of the flagellar organelle and consists of four rings (L,P,S, and M) mounted on a central rod.</text>
</comment>
<dbReference type="Proteomes" id="UP001324634">
    <property type="component" value="Chromosome"/>
</dbReference>
<keyword evidence="6" id="KW-0282">Flagellum</keyword>
<dbReference type="GO" id="GO:0030288">
    <property type="term" value="C:outer membrane-bounded periplasmic space"/>
    <property type="evidence" value="ECO:0007669"/>
    <property type="project" value="InterPro"/>
</dbReference>
<dbReference type="HAMAP" id="MF_00416">
    <property type="entry name" value="FlgI"/>
    <property type="match status" value="1"/>
</dbReference>
<keyword evidence="3 5" id="KW-0732">Signal</keyword>
<accession>A0AAX4HPX4</accession>
<dbReference type="NCBIfam" id="NF003676">
    <property type="entry name" value="PRK05303.1"/>
    <property type="match status" value="1"/>
</dbReference>
<sequence precursor="true">MLKLLPLLLCALSVPAMASSSRIKDLVTIKGVRENALIGYGLVIGLNGTGDGGGEITNTSLKKMFQTLGLNPQKEVTSKNVAAVIVTAKLPAFGRLGQHLDVTVSSIGDASSLAGGTLLVTPLKGGDGQIYAVANGSLSIGGLEKGKKLATTARIPEGGTIEKELETSFNDKKAIRMALHNPDFTTAARVERTINQELGGKYATASDATTIDVIIPNYYERKVVELIANIENFKVIADAPAKIVINERTGTLVAGGDIVLKRSAISHGDLVVEVKGGAEGSGKAGSIQMMEQTTTINDLVKALNALGTKPEDLISIFQALKQNGSLLAEIELI</sequence>
<comment type="subcellular location">
    <subcellularLocation>
        <location evidence="2 5">Bacterial flagellum basal body</location>
    </subcellularLocation>
</comment>
<dbReference type="InterPro" id="IPR001782">
    <property type="entry name" value="Flag_FlgI"/>
</dbReference>
<proteinExistence type="inferred from homology"/>
<dbReference type="RefSeq" id="WP_321395506.1">
    <property type="nucleotide sequence ID" value="NZ_CP139487.1"/>
</dbReference>
<dbReference type="KEGG" id="psti:SOO65_00855"/>
<organism evidence="6 7">
    <name type="scientific">Peredibacter starrii</name>
    <dbReference type="NCBI Taxonomy" id="28202"/>
    <lineage>
        <taxon>Bacteria</taxon>
        <taxon>Pseudomonadati</taxon>
        <taxon>Bdellovibrionota</taxon>
        <taxon>Bacteriovoracia</taxon>
        <taxon>Bacteriovoracales</taxon>
        <taxon>Bacteriovoracaceae</taxon>
        <taxon>Peredibacter</taxon>
    </lineage>
</organism>
<evidence type="ECO:0000256" key="5">
    <source>
        <dbReference type="HAMAP-Rule" id="MF_00416"/>
    </source>
</evidence>
<keyword evidence="7" id="KW-1185">Reference proteome</keyword>
<dbReference type="EMBL" id="CP139487">
    <property type="protein sequence ID" value="WPU65291.1"/>
    <property type="molecule type" value="Genomic_DNA"/>
</dbReference>
<gene>
    <name evidence="5" type="primary">flgI</name>
    <name evidence="6" type="ORF">SOO65_00855</name>
</gene>
<evidence type="ECO:0000256" key="2">
    <source>
        <dbReference type="ARBA" id="ARBA00004117"/>
    </source>
</evidence>
<evidence type="ECO:0000313" key="6">
    <source>
        <dbReference type="EMBL" id="WPU65291.1"/>
    </source>
</evidence>
<feature type="chain" id="PRO_5043065661" description="Flagellar P-ring protein" evidence="5">
    <location>
        <begin position="19"/>
        <end position="333"/>
    </location>
</feature>
<reference evidence="6 7" key="1">
    <citation type="submission" date="2023-11" db="EMBL/GenBank/DDBJ databases">
        <title>Peredibacter starrii A3.12.</title>
        <authorList>
            <person name="Mitchell R.J."/>
        </authorList>
    </citation>
    <scope>NUCLEOTIDE SEQUENCE [LARGE SCALE GENOMIC DNA]</scope>
    <source>
        <strain evidence="6 7">A3.12</strain>
    </source>
</reference>
<comment type="similarity">
    <text evidence="5">Belongs to the FlgI family.</text>
</comment>
<dbReference type="GO" id="GO:0071973">
    <property type="term" value="P:bacterial-type flagellum-dependent cell motility"/>
    <property type="evidence" value="ECO:0007669"/>
    <property type="project" value="InterPro"/>
</dbReference>
<evidence type="ECO:0000313" key="7">
    <source>
        <dbReference type="Proteomes" id="UP001324634"/>
    </source>
</evidence>
<keyword evidence="6" id="KW-0969">Cilium</keyword>
<dbReference type="PANTHER" id="PTHR30381">
    <property type="entry name" value="FLAGELLAR P-RING PERIPLASMIC PROTEIN FLGI"/>
    <property type="match status" value="1"/>
</dbReference>
<evidence type="ECO:0000256" key="4">
    <source>
        <dbReference type="ARBA" id="ARBA00023143"/>
    </source>
</evidence>
<dbReference type="GO" id="GO:0005198">
    <property type="term" value="F:structural molecule activity"/>
    <property type="evidence" value="ECO:0007669"/>
    <property type="project" value="InterPro"/>
</dbReference>
<dbReference type="GO" id="GO:0009428">
    <property type="term" value="C:bacterial-type flagellum basal body, distal rod, P ring"/>
    <property type="evidence" value="ECO:0007669"/>
    <property type="project" value="InterPro"/>
</dbReference>
<comment type="function">
    <text evidence="1 5">Assembles around the rod to form the L-ring and probably protects the motor/basal body from shearing forces during rotation.</text>
</comment>
<feature type="signal peptide" evidence="5">
    <location>
        <begin position="1"/>
        <end position="18"/>
    </location>
</feature>
<name>A0AAX4HPX4_9BACT</name>
<evidence type="ECO:0000256" key="1">
    <source>
        <dbReference type="ARBA" id="ARBA00002591"/>
    </source>
</evidence>
<dbReference type="AlphaFoldDB" id="A0AAX4HPX4"/>
<dbReference type="PRINTS" id="PR01010">
    <property type="entry name" value="FLGPRINGFLGI"/>
</dbReference>
<dbReference type="Pfam" id="PF02119">
    <property type="entry name" value="FlgI"/>
    <property type="match status" value="1"/>
</dbReference>
<evidence type="ECO:0000256" key="3">
    <source>
        <dbReference type="ARBA" id="ARBA00022729"/>
    </source>
</evidence>